<organism evidence="1 2">
    <name type="scientific">Panagrolaimus sp. PS1159</name>
    <dbReference type="NCBI Taxonomy" id="55785"/>
    <lineage>
        <taxon>Eukaryota</taxon>
        <taxon>Metazoa</taxon>
        <taxon>Ecdysozoa</taxon>
        <taxon>Nematoda</taxon>
        <taxon>Chromadorea</taxon>
        <taxon>Rhabditida</taxon>
        <taxon>Tylenchina</taxon>
        <taxon>Panagrolaimomorpha</taxon>
        <taxon>Panagrolaimoidea</taxon>
        <taxon>Panagrolaimidae</taxon>
        <taxon>Panagrolaimus</taxon>
    </lineage>
</organism>
<evidence type="ECO:0000313" key="1">
    <source>
        <dbReference type="Proteomes" id="UP000887580"/>
    </source>
</evidence>
<sequence length="452" mass="50921">MDFNVTEQHSDFEMKEGDQENDQDQNSTIGNENENGTPEHETSIASNGTEVVSPDREYFFGHDKLHGGRMWIQAFNDRTKYNLYALYNQDENGDLYKCIQCTRYEHRGHKPSSITVRHLPDGKAELNEKRNHYPSCNHDKSFIDKIQKKYHRTPRSANNDIPKPKPRTSSQKPSTTKPALQTQVFSTASPEDSRKRRSARLSQNESDINANSSVPSPLVVAAPFFIKPSSAAPSSARRSRTQAVRKPVTSQNSRVIRDDSVASNFSHLFPSYQARTNANPSPLSRPIAAFSKANPVVIPFKPIDLGPFPTNVRISTPPQPHIPTPPLPQQNGMRSGNLASIQFLHPKTLAYSESICHCIPSSHNLREMSALLGLEYKSQNQAFWHSTYIINEITGRAKASITQNITMQRNLGFQAISMFLTSSEESTFKIQESIKQYIFTNLPNLGLNYNFI</sequence>
<protein>
    <submittedName>
        <fullName evidence="2">Uncharacterized protein</fullName>
    </submittedName>
</protein>
<reference evidence="2" key="1">
    <citation type="submission" date="2022-11" db="UniProtKB">
        <authorList>
            <consortium name="WormBaseParasite"/>
        </authorList>
    </citation>
    <scope>IDENTIFICATION</scope>
</reference>
<dbReference type="Proteomes" id="UP000887580">
    <property type="component" value="Unplaced"/>
</dbReference>
<accession>A0AC35F827</accession>
<dbReference type="WBParaSite" id="PS1159_v2.g14754.t1">
    <property type="protein sequence ID" value="PS1159_v2.g14754.t1"/>
    <property type="gene ID" value="PS1159_v2.g14754"/>
</dbReference>
<evidence type="ECO:0000313" key="2">
    <source>
        <dbReference type="WBParaSite" id="PS1159_v2.g14754.t1"/>
    </source>
</evidence>
<name>A0AC35F827_9BILA</name>
<proteinExistence type="predicted"/>